<organism evidence="1 2">
    <name type="scientific">Racocetra persica</name>
    <dbReference type="NCBI Taxonomy" id="160502"/>
    <lineage>
        <taxon>Eukaryota</taxon>
        <taxon>Fungi</taxon>
        <taxon>Fungi incertae sedis</taxon>
        <taxon>Mucoromycota</taxon>
        <taxon>Glomeromycotina</taxon>
        <taxon>Glomeromycetes</taxon>
        <taxon>Diversisporales</taxon>
        <taxon>Gigasporaceae</taxon>
        <taxon>Racocetra</taxon>
    </lineage>
</organism>
<name>A0ACA9LWE5_9GLOM</name>
<feature type="non-terminal residue" evidence="1">
    <location>
        <position position="1"/>
    </location>
</feature>
<comment type="caution">
    <text evidence="1">The sequence shown here is derived from an EMBL/GenBank/DDBJ whole genome shotgun (WGS) entry which is preliminary data.</text>
</comment>
<evidence type="ECO:0000313" key="2">
    <source>
        <dbReference type="Proteomes" id="UP000789920"/>
    </source>
</evidence>
<gene>
    <name evidence="1" type="ORF">RPERSI_LOCUS4117</name>
</gene>
<dbReference type="EMBL" id="CAJVQC010005507">
    <property type="protein sequence ID" value="CAG8554901.1"/>
    <property type="molecule type" value="Genomic_DNA"/>
</dbReference>
<dbReference type="Proteomes" id="UP000789920">
    <property type="component" value="Unassembled WGS sequence"/>
</dbReference>
<proteinExistence type="predicted"/>
<protein>
    <submittedName>
        <fullName evidence="1">33679_t:CDS:1</fullName>
    </submittedName>
</protein>
<reference evidence="1" key="1">
    <citation type="submission" date="2021-06" db="EMBL/GenBank/DDBJ databases">
        <authorList>
            <person name="Kallberg Y."/>
            <person name="Tangrot J."/>
            <person name="Rosling A."/>
        </authorList>
    </citation>
    <scope>NUCLEOTIDE SEQUENCE</scope>
    <source>
        <strain evidence="1">MA461A</strain>
    </source>
</reference>
<sequence length="52" mass="6071">NLKAKIATWLSIAEPENLDIVIQSIYKIKAEEYYNKKDKKNKTQSSNIVQLF</sequence>
<evidence type="ECO:0000313" key="1">
    <source>
        <dbReference type="EMBL" id="CAG8554901.1"/>
    </source>
</evidence>
<keyword evidence="2" id="KW-1185">Reference proteome</keyword>
<accession>A0ACA9LWE5</accession>